<gene>
    <name evidence="1" type="ORF">GOP47_0020947</name>
</gene>
<evidence type="ECO:0008006" key="3">
    <source>
        <dbReference type="Google" id="ProtNLM"/>
    </source>
</evidence>
<proteinExistence type="predicted"/>
<dbReference type="PANTHER" id="PTHR33344:SF1">
    <property type="entry name" value="OS06G0214100 PROTEIN"/>
    <property type="match status" value="1"/>
</dbReference>
<evidence type="ECO:0000313" key="2">
    <source>
        <dbReference type="Proteomes" id="UP000886520"/>
    </source>
</evidence>
<evidence type="ECO:0000313" key="1">
    <source>
        <dbReference type="EMBL" id="KAI5064277.1"/>
    </source>
</evidence>
<sequence>MAPYVGSSSSSSGTWEICGGRARCSFKTATVLVCTCNIMAALYVLRLLSPSYFFSASSSSTLTLFRSSSHTPFSVKYTQAQIQRIREALDIWKKAEPVDLVKRVRQIRRESPAGLLGDEQMEELRADVVTELVQRLEDLRTAGNESRQQQKALEQWRKDKLDELKIQENVARLKGGKAEAQQEVQAAEGMKYLLMAGWSSLLEDAGWFEVTEGEDVPPDSEIEKGIIPGRAVPSECRAEVNSDYDGAAVRWGLTFHVESAADCCQACLDQAKSAKPNQLKCNIWVYCAHKAGCYSPDIYEHKHQECWLKQSNKPRLNFKGKYSPEYRRSHPTAPVVVPWVSGVTSPS</sequence>
<protein>
    <recommendedName>
        <fullName evidence="3">Apple domain-containing protein</fullName>
    </recommendedName>
</protein>
<dbReference type="OrthoDB" id="508259at2759"/>
<name>A0A9D4UAJ2_ADICA</name>
<dbReference type="AlphaFoldDB" id="A0A9D4UAJ2"/>
<reference evidence="1" key="1">
    <citation type="submission" date="2021-01" db="EMBL/GenBank/DDBJ databases">
        <title>Adiantum capillus-veneris genome.</title>
        <authorList>
            <person name="Fang Y."/>
            <person name="Liao Q."/>
        </authorList>
    </citation>
    <scope>NUCLEOTIDE SEQUENCE</scope>
    <source>
        <strain evidence="1">H3</strain>
        <tissue evidence="1">Leaf</tissue>
    </source>
</reference>
<keyword evidence="2" id="KW-1185">Reference proteome</keyword>
<organism evidence="1 2">
    <name type="scientific">Adiantum capillus-veneris</name>
    <name type="common">Maidenhair fern</name>
    <dbReference type="NCBI Taxonomy" id="13818"/>
    <lineage>
        <taxon>Eukaryota</taxon>
        <taxon>Viridiplantae</taxon>
        <taxon>Streptophyta</taxon>
        <taxon>Embryophyta</taxon>
        <taxon>Tracheophyta</taxon>
        <taxon>Polypodiopsida</taxon>
        <taxon>Polypodiidae</taxon>
        <taxon>Polypodiales</taxon>
        <taxon>Pteridineae</taxon>
        <taxon>Pteridaceae</taxon>
        <taxon>Vittarioideae</taxon>
        <taxon>Adiantum</taxon>
    </lineage>
</organism>
<dbReference type="EMBL" id="JABFUD020000020">
    <property type="protein sequence ID" value="KAI5064277.1"/>
    <property type="molecule type" value="Genomic_DNA"/>
</dbReference>
<accession>A0A9D4UAJ2</accession>
<dbReference type="Gene3D" id="3.50.4.10">
    <property type="entry name" value="Hepatocyte Growth Factor"/>
    <property type="match status" value="1"/>
</dbReference>
<dbReference type="PANTHER" id="PTHR33344">
    <property type="entry name" value="OS02G0761600 PROTEIN"/>
    <property type="match status" value="1"/>
</dbReference>
<dbReference type="Proteomes" id="UP000886520">
    <property type="component" value="Chromosome 20"/>
</dbReference>
<comment type="caution">
    <text evidence="1">The sequence shown here is derived from an EMBL/GenBank/DDBJ whole genome shotgun (WGS) entry which is preliminary data.</text>
</comment>